<gene>
    <name evidence="2" type="ORF">UFOPK4410_00665</name>
</gene>
<reference evidence="2" key="1">
    <citation type="submission" date="2020-05" db="EMBL/GenBank/DDBJ databases">
        <authorList>
            <person name="Chiriac C."/>
            <person name="Salcher M."/>
            <person name="Ghai R."/>
            <person name="Kavagutti S V."/>
        </authorList>
    </citation>
    <scope>NUCLEOTIDE SEQUENCE</scope>
</reference>
<dbReference type="AlphaFoldDB" id="A0A6J7VV16"/>
<dbReference type="EMBL" id="CAFBRV010000051">
    <property type="protein sequence ID" value="CAB5113527.1"/>
    <property type="molecule type" value="Genomic_DNA"/>
</dbReference>
<organism evidence="2">
    <name type="scientific">freshwater metagenome</name>
    <dbReference type="NCBI Taxonomy" id="449393"/>
    <lineage>
        <taxon>unclassified sequences</taxon>
        <taxon>metagenomes</taxon>
        <taxon>ecological metagenomes</taxon>
    </lineage>
</organism>
<sequence length="224" mass="24272">MKFQKEMYTAREESFEIESPEVFLEGISSEITINESQDGLCHVKILANSKKALQEAEFVEISAEVGELNVRFHKKGRRFLGISEDLLKGLSAEIALPRSSKVSIKTVTGDIEVNQTLESLRIKSVTGDVVISQNPTTTCIVKTVSGDIETHTFSACDYTLKSISGDIRVHVAPDLEVDVDGNSVSGELNSEISLDGSNDSSADGNKVVTITTSTISGNFNLARN</sequence>
<evidence type="ECO:0000259" key="1">
    <source>
        <dbReference type="Pfam" id="PF13349"/>
    </source>
</evidence>
<name>A0A6J7VV16_9ZZZZ</name>
<evidence type="ECO:0000313" key="2">
    <source>
        <dbReference type="EMBL" id="CAB5113527.1"/>
    </source>
</evidence>
<accession>A0A6J7VV16</accession>
<feature type="domain" description="DUF4097" evidence="1">
    <location>
        <begin position="100"/>
        <end position="221"/>
    </location>
</feature>
<protein>
    <submittedName>
        <fullName evidence="2">Unannotated protein</fullName>
    </submittedName>
</protein>
<dbReference type="Pfam" id="PF13349">
    <property type="entry name" value="DUF4097"/>
    <property type="match status" value="1"/>
</dbReference>
<proteinExistence type="predicted"/>
<dbReference type="InterPro" id="IPR025164">
    <property type="entry name" value="Toastrack_DUF4097"/>
</dbReference>